<name>A0AAD6Y3D8_9AGAR</name>
<feature type="signal peptide" evidence="1">
    <location>
        <begin position="1"/>
        <end position="26"/>
    </location>
</feature>
<dbReference type="AlphaFoldDB" id="A0AAD6Y3D8"/>
<dbReference type="EMBL" id="JARJCW010000163">
    <property type="protein sequence ID" value="KAJ7189890.1"/>
    <property type="molecule type" value="Genomic_DNA"/>
</dbReference>
<accession>A0AAD6Y3D8</accession>
<organism evidence="2 3">
    <name type="scientific">Mycena pura</name>
    <dbReference type="NCBI Taxonomy" id="153505"/>
    <lineage>
        <taxon>Eukaryota</taxon>
        <taxon>Fungi</taxon>
        <taxon>Dikarya</taxon>
        <taxon>Basidiomycota</taxon>
        <taxon>Agaricomycotina</taxon>
        <taxon>Agaricomycetes</taxon>
        <taxon>Agaricomycetidae</taxon>
        <taxon>Agaricales</taxon>
        <taxon>Marasmiineae</taxon>
        <taxon>Mycenaceae</taxon>
        <taxon>Mycena</taxon>
    </lineage>
</organism>
<keyword evidence="1" id="KW-0732">Signal</keyword>
<evidence type="ECO:0000256" key="1">
    <source>
        <dbReference type="SAM" id="SignalP"/>
    </source>
</evidence>
<keyword evidence="3" id="KW-1185">Reference proteome</keyword>
<evidence type="ECO:0000313" key="3">
    <source>
        <dbReference type="Proteomes" id="UP001219525"/>
    </source>
</evidence>
<protein>
    <submittedName>
        <fullName evidence="2">Uncharacterized protein</fullName>
    </submittedName>
</protein>
<gene>
    <name evidence="2" type="ORF">GGX14DRAFT_408472</name>
</gene>
<comment type="caution">
    <text evidence="2">The sequence shown here is derived from an EMBL/GenBank/DDBJ whole genome shotgun (WGS) entry which is preliminary data.</text>
</comment>
<feature type="chain" id="PRO_5042003628" evidence="1">
    <location>
        <begin position="27"/>
        <end position="224"/>
    </location>
</feature>
<sequence length="224" mass="25551">MPAIRQRRRLICAALVPLFSIDDAQTLHLTVQAAASRPIDLWLSCLSKLRRQHRRRQTPRPNIGGTQISLSWLRNLSPQECLYRFRFYVHELESLVGALDIPEPFKTSAGYSFSRLEALCLLLARFKSAGNIFDLSIQYNRGATSIADVVNELTIYLDDRWKNLLQFDTDGILSPTALQQYADAIHSVGAPLKTVWGFIDCTIRSICRPIEWQRQAYSGYKKHG</sequence>
<reference evidence="2" key="1">
    <citation type="submission" date="2023-03" db="EMBL/GenBank/DDBJ databases">
        <title>Massive genome expansion in bonnet fungi (Mycena s.s.) driven by repeated elements and novel gene families across ecological guilds.</title>
        <authorList>
            <consortium name="Lawrence Berkeley National Laboratory"/>
            <person name="Harder C.B."/>
            <person name="Miyauchi S."/>
            <person name="Viragh M."/>
            <person name="Kuo A."/>
            <person name="Thoen E."/>
            <person name="Andreopoulos B."/>
            <person name="Lu D."/>
            <person name="Skrede I."/>
            <person name="Drula E."/>
            <person name="Henrissat B."/>
            <person name="Morin E."/>
            <person name="Kohler A."/>
            <person name="Barry K."/>
            <person name="LaButti K."/>
            <person name="Morin E."/>
            <person name="Salamov A."/>
            <person name="Lipzen A."/>
            <person name="Mereny Z."/>
            <person name="Hegedus B."/>
            <person name="Baldrian P."/>
            <person name="Stursova M."/>
            <person name="Weitz H."/>
            <person name="Taylor A."/>
            <person name="Grigoriev I.V."/>
            <person name="Nagy L.G."/>
            <person name="Martin F."/>
            <person name="Kauserud H."/>
        </authorList>
    </citation>
    <scope>NUCLEOTIDE SEQUENCE</scope>
    <source>
        <strain evidence="2">9144</strain>
    </source>
</reference>
<evidence type="ECO:0000313" key="2">
    <source>
        <dbReference type="EMBL" id="KAJ7189890.1"/>
    </source>
</evidence>
<proteinExistence type="predicted"/>
<dbReference type="Proteomes" id="UP001219525">
    <property type="component" value="Unassembled WGS sequence"/>
</dbReference>